<comment type="caution">
    <text evidence="1">The sequence shown here is derived from an EMBL/GenBank/DDBJ whole genome shotgun (WGS) entry which is preliminary data.</text>
</comment>
<reference evidence="2" key="1">
    <citation type="journal article" date="2023" name="Front. Plant Sci.">
        <title>Chromosomal-level genome assembly of Melastoma candidum provides insights into trichome evolution.</title>
        <authorList>
            <person name="Zhong Y."/>
            <person name="Wu W."/>
            <person name="Sun C."/>
            <person name="Zou P."/>
            <person name="Liu Y."/>
            <person name="Dai S."/>
            <person name="Zhou R."/>
        </authorList>
    </citation>
    <scope>NUCLEOTIDE SEQUENCE [LARGE SCALE GENOMIC DNA]</scope>
</reference>
<dbReference type="EMBL" id="CM042889">
    <property type="protein sequence ID" value="KAI4320969.1"/>
    <property type="molecule type" value="Genomic_DNA"/>
</dbReference>
<sequence>MSPVVSEVLRSGYMISSSLRRRTHLVQSFSVVFLYWFYVFSRANPGLQTSGSDSGDVRQLLEQRKKRRMESNRESARRSRMRKQMHLDELAAAVTHLTSENARLSAGIVVSSRQLMAVETENSILRAQLMELSQRLESLDDIIRWVEPGSVPGPRQHHNSQEWNPRWNNHPIAAAGAFHDDIFP</sequence>
<proteinExistence type="predicted"/>
<dbReference type="Proteomes" id="UP001057402">
    <property type="component" value="Chromosome 10"/>
</dbReference>
<name>A0ACB9M9F4_9MYRT</name>
<organism evidence="1 2">
    <name type="scientific">Melastoma candidum</name>
    <dbReference type="NCBI Taxonomy" id="119954"/>
    <lineage>
        <taxon>Eukaryota</taxon>
        <taxon>Viridiplantae</taxon>
        <taxon>Streptophyta</taxon>
        <taxon>Embryophyta</taxon>
        <taxon>Tracheophyta</taxon>
        <taxon>Spermatophyta</taxon>
        <taxon>Magnoliopsida</taxon>
        <taxon>eudicotyledons</taxon>
        <taxon>Gunneridae</taxon>
        <taxon>Pentapetalae</taxon>
        <taxon>rosids</taxon>
        <taxon>malvids</taxon>
        <taxon>Myrtales</taxon>
        <taxon>Melastomataceae</taxon>
        <taxon>Melastomatoideae</taxon>
        <taxon>Melastomateae</taxon>
        <taxon>Melastoma</taxon>
    </lineage>
</organism>
<evidence type="ECO:0000313" key="2">
    <source>
        <dbReference type="Proteomes" id="UP001057402"/>
    </source>
</evidence>
<accession>A0ACB9M9F4</accession>
<keyword evidence="2" id="KW-1185">Reference proteome</keyword>
<gene>
    <name evidence="1" type="ORF">MLD38_034399</name>
</gene>
<protein>
    <submittedName>
        <fullName evidence="1">Uncharacterized protein</fullName>
    </submittedName>
</protein>
<evidence type="ECO:0000313" key="1">
    <source>
        <dbReference type="EMBL" id="KAI4320969.1"/>
    </source>
</evidence>